<proteinExistence type="predicted"/>
<evidence type="ECO:0000256" key="1">
    <source>
        <dbReference type="SAM" id="MobiDB-lite"/>
    </source>
</evidence>
<reference evidence="3" key="1">
    <citation type="submission" date="2021-01" db="EMBL/GenBank/DDBJ databases">
        <authorList>
            <person name="Corre E."/>
            <person name="Pelletier E."/>
            <person name="Niang G."/>
            <person name="Scheremetjew M."/>
            <person name="Finn R."/>
            <person name="Kale V."/>
            <person name="Holt S."/>
            <person name="Cochrane G."/>
            <person name="Meng A."/>
            <person name="Brown T."/>
            <person name="Cohen L."/>
        </authorList>
    </citation>
    <scope>NUCLEOTIDE SEQUENCE</scope>
    <source>
        <strain evidence="3">SL-175</strain>
    </source>
</reference>
<dbReference type="SUPFAM" id="SSF50939">
    <property type="entry name" value="Sialidases"/>
    <property type="match status" value="1"/>
</dbReference>
<evidence type="ECO:0000313" key="3">
    <source>
        <dbReference type="EMBL" id="CAD8701386.1"/>
    </source>
</evidence>
<dbReference type="InterPro" id="IPR011040">
    <property type="entry name" value="Sialidase"/>
</dbReference>
<feature type="compositionally biased region" description="Low complexity" evidence="1">
    <location>
        <begin position="248"/>
        <end position="257"/>
    </location>
</feature>
<organism evidence="3">
    <name type="scientific">Mantoniella antarctica</name>
    <dbReference type="NCBI Taxonomy" id="81844"/>
    <lineage>
        <taxon>Eukaryota</taxon>
        <taxon>Viridiplantae</taxon>
        <taxon>Chlorophyta</taxon>
        <taxon>Mamiellophyceae</taxon>
        <taxon>Mamiellales</taxon>
        <taxon>Mamiellaceae</taxon>
        <taxon>Mantoniella</taxon>
    </lineage>
</organism>
<protein>
    <recommendedName>
        <fullName evidence="2">Sialidase domain-containing protein</fullName>
    </recommendedName>
</protein>
<feature type="region of interest" description="Disordered" evidence="1">
    <location>
        <begin position="844"/>
        <end position="868"/>
    </location>
</feature>
<dbReference type="Pfam" id="PF13088">
    <property type="entry name" value="BNR_2"/>
    <property type="match status" value="1"/>
</dbReference>
<dbReference type="EMBL" id="HBFC01007206">
    <property type="protein sequence ID" value="CAD8701386.1"/>
    <property type="molecule type" value="Transcribed_RNA"/>
</dbReference>
<dbReference type="AlphaFoldDB" id="A0A7S0SBL6"/>
<gene>
    <name evidence="3" type="ORF">MANT1106_LOCUS4068</name>
</gene>
<feature type="compositionally biased region" description="Gly residues" evidence="1">
    <location>
        <begin position="844"/>
        <end position="858"/>
    </location>
</feature>
<name>A0A7S0SBL6_9CHLO</name>
<accession>A0A7S0SBL6</accession>
<feature type="domain" description="Sialidase" evidence="2">
    <location>
        <begin position="470"/>
        <end position="804"/>
    </location>
</feature>
<sequence length="868" mass="93247">MAGNSSPLLPSQPQAATFEGSGRRIAGLNFNAPTAVVAEAAMAEEAEAAPVVLELESGGGAKLRQATSTPWSWVPRGAKKSTSTIERVGNSRLLEVSTTEHVRRDMQWIQDVHVRMRQMRLRDLHNRRFAFAVAAERWHAVRLIQRHVLGWLERTGRLDGARRVSDPGVMQAHLRAYAERIYLGQDDTGGTAAMTMMALMDPEAINDSGSHGVATGAPTISQEPTKRVGGGGKNGRETSGQTAGGASGVEASEAAASVRERCSSGRVRSRKASGDGGFVRLNASARGSRARTKPCSGPGPSRGSADENVPPLSSDGGGGGGSERLGSPPDSTPGPPLHLLYPLNLTDGTPLGPKLEPNAIGKDCHFQFSIASRREKEFFFAIHPECHFIRACEARLMPLPSDLLSHPERLPQEGVVLHSAYLARFNTDIRYMHMVTVDVLPQSKNLVAVWQAAPSPGNYTKMRLGVEGLEEQRIFISLSKDPEGRRWTQPQVVPLRNTGALWSPVVHVDPRGVVWLFYSESVGCRKAALCHRCLDDGGSCNPPPEADICHTNPQLWVPGGDVKVTHSVGGLAKNTWAPARTLLRQSRDGGIPKVIANKVAVLSSGEWLLPFWREQQNALMDETCQRDPDTGHSGCPGNEPQPCMTGAEESAGVLVSHDKGGSWKPHGFLTHLNTTLIEGSLVELNNGTVLMVFRTTMGCLFQSASFDKGQTWGDTRPMAIPNPNSKVHLIRLEPSGDLLLAFNNHRQPGTFRGLKGCKACRSMLHLALSRDGGDNWEKVATVDEEMSTSAVRIHYPTVVQIGRSTVLVAYSRFYLGRKLGLTSPDQGLRVVGLDLSGVLTGESGSGGGGVNSDGGGITATGESVHARL</sequence>
<feature type="region of interest" description="Disordered" evidence="1">
    <location>
        <begin position="207"/>
        <end position="337"/>
    </location>
</feature>
<dbReference type="InterPro" id="IPR036278">
    <property type="entry name" value="Sialidase_sf"/>
</dbReference>
<dbReference type="PANTHER" id="PTHR43752:SF2">
    <property type="entry name" value="BNR_ASP-BOX REPEAT FAMILY PROTEIN"/>
    <property type="match status" value="1"/>
</dbReference>
<evidence type="ECO:0000259" key="2">
    <source>
        <dbReference type="Pfam" id="PF13088"/>
    </source>
</evidence>
<dbReference type="Gene3D" id="2.120.10.10">
    <property type="match status" value="1"/>
</dbReference>
<dbReference type="CDD" id="cd15482">
    <property type="entry name" value="Sialidase_non-viral"/>
    <property type="match status" value="1"/>
</dbReference>
<dbReference type="PANTHER" id="PTHR43752">
    <property type="entry name" value="BNR/ASP-BOX REPEAT FAMILY PROTEIN"/>
    <property type="match status" value="1"/>
</dbReference>